<dbReference type="Proteomes" id="UP000269154">
    <property type="component" value="Unassembled WGS sequence"/>
</dbReference>
<dbReference type="EMBL" id="RCBY01000013">
    <property type="protein sequence ID" value="RQH53449.1"/>
    <property type="molecule type" value="Genomic_DNA"/>
</dbReference>
<dbReference type="Gene3D" id="2.60.200.60">
    <property type="match status" value="1"/>
</dbReference>
<name>A0A3N6Q163_9CYAN</name>
<evidence type="ECO:0008006" key="4">
    <source>
        <dbReference type="Google" id="ProtNLM"/>
    </source>
</evidence>
<comment type="caution">
    <text evidence="2">The sequence shown here is derived from an EMBL/GenBank/DDBJ whole genome shotgun (WGS) entry which is preliminary data.</text>
</comment>
<evidence type="ECO:0000256" key="1">
    <source>
        <dbReference type="SAM" id="MobiDB-lite"/>
    </source>
</evidence>
<dbReference type="AlphaFoldDB" id="A0A3N6Q163"/>
<reference evidence="2 3" key="1">
    <citation type="journal article" date="2018" name="ACS Chem. Biol.">
        <title>Ketoreductase domain dysfunction expands chemodiversity: malyngamide biosynthesis in the cyanobacterium Okeania hirsuta.</title>
        <authorList>
            <person name="Moss N.A."/>
            <person name="Leao T."/>
            <person name="Rankin M."/>
            <person name="McCullough T.M."/>
            <person name="Qu P."/>
            <person name="Korobeynikov A."/>
            <person name="Smith J.L."/>
            <person name="Gerwick L."/>
            <person name="Gerwick W.H."/>
        </authorList>
    </citation>
    <scope>NUCLEOTIDE SEQUENCE [LARGE SCALE GENOMIC DNA]</scope>
    <source>
        <strain evidence="2 3">PAB10Feb10-1</strain>
    </source>
</reference>
<dbReference type="RefSeq" id="WP_124154259.1">
    <property type="nucleotide sequence ID" value="NZ_CAWOLW010000035.1"/>
</dbReference>
<evidence type="ECO:0000313" key="3">
    <source>
        <dbReference type="Proteomes" id="UP000269154"/>
    </source>
</evidence>
<evidence type="ECO:0000313" key="2">
    <source>
        <dbReference type="EMBL" id="RQH53449.1"/>
    </source>
</evidence>
<proteinExistence type="predicted"/>
<dbReference type="CDD" id="cd14740">
    <property type="entry name" value="PAAR_4"/>
    <property type="match status" value="1"/>
</dbReference>
<sequence>MGQPAAKQGDQIIAVDTHIVMVPSAGPPVPTPLPHPFSGMINDNLSSDVNIMGMPAATVDSTADNTPSHIPTPPGTSFQNPPANKGTVKIGSQTVKINGKSAARNGDIAETCNDPVDAPVGQVVAVSTVFIG</sequence>
<dbReference type="OrthoDB" id="9807902at2"/>
<feature type="compositionally biased region" description="Polar residues" evidence="1">
    <location>
        <begin position="59"/>
        <end position="82"/>
    </location>
</feature>
<protein>
    <recommendedName>
        <fullName evidence="4">PAAR domain-containing protein</fullName>
    </recommendedName>
</protein>
<organism evidence="2 3">
    <name type="scientific">Okeania hirsuta</name>
    <dbReference type="NCBI Taxonomy" id="1458930"/>
    <lineage>
        <taxon>Bacteria</taxon>
        <taxon>Bacillati</taxon>
        <taxon>Cyanobacteriota</taxon>
        <taxon>Cyanophyceae</taxon>
        <taxon>Oscillatoriophycideae</taxon>
        <taxon>Oscillatoriales</taxon>
        <taxon>Microcoleaceae</taxon>
        <taxon>Okeania</taxon>
    </lineage>
</organism>
<accession>A0A3N6Q163</accession>
<keyword evidence="3" id="KW-1185">Reference proteome</keyword>
<gene>
    <name evidence="2" type="ORF">D5R40_04070</name>
</gene>
<feature type="region of interest" description="Disordered" evidence="1">
    <location>
        <begin position="58"/>
        <end position="88"/>
    </location>
</feature>